<evidence type="ECO:0000256" key="1">
    <source>
        <dbReference type="SAM" id="MobiDB-lite"/>
    </source>
</evidence>
<proteinExistence type="predicted"/>
<dbReference type="GeneID" id="51866202"/>
<evidence type="ECO:0000313" key="2">
    <source>
        <dbReference type="EMBL" id="CCA58931.1"/>
    </source>
</evidence>
<feature type="region of interest" description="Disordered" evidence="1">
    <location>
        <begin position="119"/>
        <end position="141"/>
    </location>
</feature>
<gene>
    <name evidence="2" type="ordered locus">SVEN_5645</name>
</gene>
<evidence type="ECO:0000313" key="3">
    <source>
        <dbReference type="Proteomes" id="UP000006854"/>
    </source>
</evidence>
<dbReference type="KEGG" id="sve:SVEN_5645"/>
<name>F2R988_STRVP</name>
<dbReference type="AlphaFoldDB" id="F2R988"/>
<dbReference type="HOGENOM" id="CLU_1824316_0_0_11"/>
<reference evidence="2 3" key="1">
    <citation type="journal article" date="2011" name="BMC Genomics">
        <title>Genome-wide analysis of the role of GlnR in Streptomyces venezuelae provides new insights into global nitrogen regulation in actinomycetes.</title>
        <authorList>
            <person name="Pullan S.T."/>
            <person name="Bibb M.J."/>
            <person name="Merrick M."/>
        </authorList>
    </citation>
    <scope>NUCLEOTIDE SEQUENCE [LARGE SCALE GENOMIC DNA]</scope>
    <source>
        <strain evidence="3">ATCC 10712 / CBS 650.69 / DSM 40230 / JCM 4526 / NBRC 13096 / PD 04745</strain>
    </source>
</reference>
<organism evidence="2 3">
    <name type="scientific">Streptomyces venezuelae (strain ATCC 10712 / CBS 650.69 / DSM 40230 / JCM 4526 / NBRC 13096 / PD 04745)</name>
    <dbReference type="NCBI Taxonomy" id="953739"/>
    <lineage>
        <taxon>Bacteria</taxon>
        <taxon>Bacillati</taxon>
        <taxon>Actinomycetota</taxon>
        <taxon>Actinomycetes</taxon>
        <taxon>Kitasatosporales</taxon>
        <taxon>Streptomycetaceae</taxon>
        <taxon>Streptomyces</taxon>
    </lineage>
</organism>
<feature type="compositionally biased region" description="Pro residues" evidence="1">
    <location>
        <begin position="124"/>
        <end position="133"/>
    </location>
</feature>
<dbReference type="STRING" id="953739.SVEN_5645"/>
<dbReference type="RefSeq" id="WP_015036826.1">
    <property type="nucleotide sequence ID" value="NC_018750.1"/>
</dbReference>
<protein>
    <submittedName>
        <fullName evidence="2">Uncharacterized protein</fullName>
    </submittedName>
</protein>
<keyword evidence="3" id="KW-1185">Reference proteome</keyword>
<dbReference type="EMBL" id="FR845719">
    <property type="protein sequence ID" value="CCA58931.1"/>
    <property type="molecule type" value="Genomic_DNA"/>
</dbReference>
<dbReference type="Proteomes" id="UP000006854">
    <property type="component" value="Chromosome"/>
</dbReference>
<sequence>MSEAAEPRPVVALGTKTVRDALAARGLVLRSHEPGTALATVADLIRETADNVDELQQTLLQRADMAISQLQSVTQGRDRYRLGSTDGLLQSLGSEIDALVARRGEGIQLLRLLTNSYADLNGSPKPPPGPSRLPAPRRGAR</sequence>
<accession>F2R988</accession>
<dbReference type="PATRIC" id="fig|953739.5.peg.870"/>